<comment type="caution">
    <text evidence="2">The sequence shown here is derived from an EMBL/GenBank/DDBJ whole genome shotgun (WGS) entry which is preliminary data.</text>
</comment>
<dbReference type="Proteomes" id="UP000645217">
    <property type="component" value="Unassembled WGS sequence"/>
</dbReference>
<reference evidence="2" key="1">
    <citation type="journal article" date="2014" name="Int. J. Syst. Evol. Microbiol.">
        <title>Complete genome sequence of Corynebacterium casei LMG S-19264T (=DSM 44701T), isolated from a smear-ripened cheese.</title>
        <authorList>
            <consortium name="US DOE Joint Genome Institute (JGI-PGF)"/>
            <person name="Walter F."/>
            <person name="Albersmeier A."/>
            <person name="Kalinowski J."/>
            <person name="Ruckert C."/>
        </authorList>
    </citation>
    <scope>NUCLEOTIDE SEQUENCE</scope>
    <source>
        <strain evidence="2">JCM 13064</strain>
    </source>
</reference>
<accession>A0A917R5I4</accession>
<dbReference type="EMBL" id="BMNT01000019">
    <property type="protein sequence ID" value="GGK90655.1"/>
    <property type="molecule type" value="Genomic_DNA"/>
</dbReference>
<sequence length="89" mass="9907">MSAEVEAVWVGRGFGMDPRLNVRLIVACGALIFFLALALYAGIWQHWWLFLAAVILTMASVSYAIVEGEWWKSTHGDDSVRPGAPDRDQ</sequence>
<keyword evidence="1" id="KW-1133">Transmembrane helix</keyword>
<feature type="transmembrane region" description="Helical" evidence="1">
    <location>
        <begin position="20"/>
        <end position="41"/>
    </location>
</feature>
<gene>
    <name evidence="2" type="ORF">GCM10007964_36630</name>
</gene>
<keyword evidence="3" id="KW-1185">Reference proteome</keyword>
<evidence type="ECO:0000313" key="2">
    <source>
        <dbReference type="EMBL" id="GGK90655.1"/>
    </source>
</evidence>
<reference evidence="2" key="2">
    <citation type="submission" date="2020-09" db="EMBL/GenBank/DDBJ databases">
        <authorList>
            <person name="Sun Q."/>
            <person name="Ohkuma M."/>
        </authorList>
    </citation>
    <scope>NUCLEOTIDE SEQUENCE</scope>
    <source>
        <strain evidence="2">JCM 13064</strain>
    </source>
</reference>
<keyword evidence="1" id="KW-0812">Transmembrane</keyword>
<keyword evidence="1" id="KW-0472">Membrane</keyword>
<evidence type="ECO:0000256" key="1">
    <source>
        <dbReference type="SAM" id="Phobius"/>
    </source>
</evidence>
<proteinExistence type="predicted"/>
<organism evidence="2 3">
    <name type="scientific">Sphaerisporangium melleum</name>
    <dbReference type="NCBI Taxonomy" id="321316"/>
    <lineage>
        <taxon>Bacteria</taxon>
        <taxon>Bacillati</taxon>
        <taxon>Actinomycetota</taxon>
        <taxon>Actinomycetes</taxon>
        <taxon>Streptosporangiales</taxon>
        <taxon>Streptosporangiaceae</taxon>
        <taxon>Sphaerisporangium</taxon>
    </lineage>
</organism>
<dbReference type="AlphaFoldDB" id="A0A917R5I4"/>
<evidence type="ECO:0000313" key="3">
    <source>
        <dbReference type="Proteomes" id="UP000645217"/>
    </source>
</evidence>
<name>A0A917R5I4_9ACTN</name>
<protein>
    <submittedName>
        <fullName evidence="2">Uncharacterized protein</fullName>
    </submittedName>
</protein>
<feature type="transmembrane region" description="Helical" evidence="1">
    <location>
        <begin position="47"/>
        <end position="66"/>
    </location>
</feature>